<evidence type="ECO:0000256" key="1">
    <source>
        <dbReference type="SAM" id="MobiDB-lite"/>
    </source>
</evidence>
<gene>
    <name evidence="2" type="ORF">WHR41_04266</name>
</gene>
<protein>
    <recommendedName>
        <fullName evidence="4">VOC domain-containing protein</fullName>
    </recommendedName>
</protein>
<keyword evidence="3" id="KW-1185">Reference proteome</keyword>
<feature type="region of interest" description="Disordered" evidence="1">
    <location>
        <begin position="97"/>
        <end position="121"/>
    </location>
</feature>
<dbReference type="InterPro" id="IPR029068">
    <property type="entry name" value="Glyas_Bleomycin-R_OHBP_Dase"/>
</dbReference>
<dbReference type="PANTHER" id="PTHR39175:SF1">
    <property type="entry name" value="FAMILY PROTEIN, PUTATIVE (AFU_ORTHOLOGUE AFUA_3G15060)-RELATED"/>
    <property type="match status" value="1"/>
</dbReference>
<organism evidence="2 3">
    <name type="scientific">Cladosporium halotolerans</name>
    <dbReference type="NCBI Taxonomy" id="1052096"/>
    <lineage>
        <taxon>Eukaryota</taxon>
        <taxon>Fungi</taxon>
        <taxon>Dikarya</taxon>
        <taxon>Ascomycota</taxon>
        <taxon>Pezizomycotina</taxon>
        <taxon>Dothideomycetes</taxon>
        <taxon>Dothideomycetidae</taxon>
        <taxon>Cladosporiales</taxon>
        <taxon>Cladosporiaceae</taxon>
        <taxon>Cladosporium</taxon>
    </lineage>
</organism>
<evidence type="ECO:0008006" key="4">
    <source>
        <dbReference type="Google" id="ProtNLM"/>
    </source>
</evidence>
<comment type="caution">
    <text evidence="2">The sequence shown here is derived from an EMBL/GenBank/DDBJ whole genome shotgun (WGS) entry which is preliminary data.</text>
</comment>
<evidence type="ECO:0000313" key="2">
    <source>
        <dbReference type="EMBL" id="KAL1587321.1"/>
    </source>
</evidence>
<dbReference type="PANTHER" id="PTHR39175">
    <property type="entry name" value="FAMILY PROTEIN, PUTATIVE (AFU_ORTHOLOGUE AFUA_3G15060)-RELATED"/>
    <property type="match status" value="1"/>
</dbReference>
<reference evidence="2 3" key="1">
    <citation type="journal article" date="2020" name="Microbiol. Resour. Announc.">
        <title>Draft Genome Sequence of a Cladosporium Species Isolated from the Mesophotic Ascidian Didemnum maculosum.</title>
        <authorList>
            <person name="Gioti A."/>
            <person name="Siaperas R."/>
            <person name="Nikolaivits E."/>
            <person name="Le Goff G."/>
            <person name="Ouazzani J."/>
            <person name="Kotoulas G."/>
            <person name="Topakas E."/>
        </authorList>
    </citation>
    <scope>NUCLEOTIDE SEQUENCE [LARGE SCALE GENOMIC DNA]</scope>
    <source>
        <strain evidence="2 3">TM138-S3</strain>
    </source>
</reference>
<dbReference type="Gene3D" id="3.10.180.10">
    <property type="entry name" value="2,3-Dihydroxybiphenyl 1,2-Dioxygenase, domain 1"/>
    <property type="match status" value="1"/>
</dbReference>
<dbReference type="AlphaFoldDB" id="A0AB34KU40"/>
<dbReference type="Proteomes" id="UP000803884">
    <property type="component" value="Unassembled WGS sequence"/>
</dbReference>
<proteinExistence type="predicted"/>
<dbReference type="RefSeq" id="XP_069230426.1">
    <property type="nucleotide sequence ID" value="XM_069372872.1"/>
</dbReference>
<dbReference type="SUPFAM" id="SSF54593">
    <property type="entry name" value="Glyoxalase/Bleomycin resistance protein/Dihydroxybiphenyl dioxygenase"/>
    <property type="match status" value="1"/>
</dbReference>
<evidence type="ECO:0000313" key="3">
    <source>
        <dbReference type="Proteomes" id="UP000803884"/>
    </source>
</evidence>
<sequence length="138" mass="15336">MILSLSHINLLVPPSTLHLAHAFYSETLGLTPRAVPPHRQHELAWFDIADSGQQVHIALARDEAVETASARHPCFRVGSAEELLALRERIWRHFERGGEGAPREADRPGGETSGDQGAGFPQRFFARDYAGNRLEFSL</sequence>
<name>A0AB34KU40_9PEZI</name>
<feature type="compositionally biased region" description="Basic and acidic residues" evidence="1">
    <location>
        <begin position="97"/>
        <end position="109"/>
    </location>
</feature>
<dbReference type="GeneID" id="96005710"/>
<accession>A0AB34KU40</accession>
<dbReference type="EMBL" id="JAAQHG020000011">
    <property type="protein sequence ID" value="KAL1587321.1"/>
    <property type="molecule type" value="Genomic_DNA"/>
</dbReference>